<name>A0A9W9ZAQ1_9CNID</name>
<dbReference type="OrthoDB" id="5975039at2759"/>
<dbReference type="EMBL" id="MU826368">
    <property type="protein sequence ID" value="KAJ7378256.1"/>
    <property type="molecule type" value="Genomic_DNA"/>
</dbReference>
<feature type="domain" description="Ig-like" evidence="5">
    <location>
        <begin position="156"/>
        <end position="237"/>
    </location>
</feature>
<dbReference type="SMART" id="SM00408">
    <property type="entry name" value="IGc2"/>
    <property type="match status" value="2"/>
</dbReference>
<keyword evidence="1 4" id="KW-0732">Signal</keyword>
<dbReference type="GO" id="GO:0005886">
    <property type="term" value="C:plasma membrane"/>
    <property type="evidence" value="ECO:0007669"/>
    <property type="project" value="TreeGrafter"/>
</dbReference>
<reference evidence="6" key="1">
    <citation type="submission" date="2023-01" db="EMBL/GenBank/DDBJ databases">
        <title>Genome assembly of the deep-sea coral Lophelia pertusa.</title>
        <authorList>
            <person name="Herrera S."/>
            <person name="Cordes E."/>
        </authorList>
    </citation>
    <scope>NUCLEOTIDE SEQUENCE</scope>
    <source>
        <strain evidence="6">USNM1676648</strain>
        <tissue evidence="6">Polyp</tissue>
    </source>
</reference>
<dbReference type="PANTHER" id="PTHR45080">
    <property type="entry name" value="CONTACTIN 5"/>
    <property type="match status" value="1"/>
</dbReference>
<dbReference type="InterPro" id="IPR003598">
    <property type="entry name" value="Ig_sub2"/>
</dbReference>
<dbReference type="InterPro" id="IPR013783">
    <property type="entry name" value="Ig-like_fold"/>
</dbReference>
<dbReference type="GO" id="GO:0007156">
    <property type="term" value="P:homophilic cell adhesion via plasma membrane adhesion molecules"/>
    <property type="evidence" value="ECO:0007669"/>
    <property type="project" value="TreeGrafter"/>
</dbReference>
<dbReference type="Proteomes" id="UP001163046">
    <property type="component" value="Unassembled WGS sequence"/>
</dbReference>
<dbReference type="AlphaFoldDB" id="A0A9W9ZAQ1"/>
<organism evidence="6 7">
    <name type="scientific">Desmophyllum pertusum</name>
    <dbReference type="NCBI Taxonomy" id="174260"/>
    <lineage>
        <taxon>Eukaryota</taxon>
        <taxon>Metazoa</taxon>
        <taxon>Cnidaria</taxon>
        <taxon>Anthozoa</taxon>
        <taxon>Hexacorallia</taxon>
        <taxon>Scleractinia</taxon>
        <taxon>Caryophylliina</taxon>
        <taxon>Caryophylliidae</taxon>
        <taxon>Desmophyllum</taxon>
    </lineage>
</organism>
<keyword evidence="3" id="KW-0393">Immunoglobulin domain</keyword>
<dbReference type="InterPro" id="IPR003599">
    <property type="entry name" value="Ig_sub"/>
</dbReference>
<evidence type="ECO:0000259" key="5">
    <source>
        <dbReference type="PROSITE" id="PS50835"/>
    </source>
</evidence>
<protein>
    <submittedName>
        <fullName evidence="6">Neural cell adhesion molecule 1</fullName>
    </submittedName>
</protein>
<accession>A0A9W9ZAQ1</accession>
<dbReference type="PROSITE" id="PS50835">
    <property type="entry name" value="IG_LIKE"/>
    <property type="match status" value="2"/>
</dbReference>
<evidence type="ECO:0000313" key="7">
    <source>
        <dbReference type="Proteomes" id="UP001163046"/>
    </source>
</evidence>
<dbReference type="CDD" id="cd00096">
    <property type="entry name" value="Ig"/>
    <property type="match status" value="1"/>
</dbReference>
<dbReference type="InterPro" id="IPR007110">
    <property type="entry name" value="Ig-like_dom"/>
</dbReference>
<sequence length="334" mass="36884">MSFVLFATVFACCCFLHLSLIVGLNSGTKFTKEPPDTVYAGLGSDAEFQWNSRLAIHKTGLVFEQIIWGETDNNDRIRNKYVTIPASGLWYINPELDDSIKNRVSWTGNISRKGCNLVFILRNVTTSDEITYGCTAIVYGDDILNGPKRLVASLSPTITNPSNATVDVEDGDNVTLQCDAIGDPMPNVLWMKDGDILQDSNTTTALYIPNIELKDAGRYVCTATNEAGSASRNVQVRVVRDRPRINKNGSSNSLVISWIDHVTILKCAVDANPPAKFTWFKDGQPILIGVNSTRNESTLTLTPKTAGDFGLYWCNATNNKGTMRYLITVKQLRK</sequence>
<dbReference type="SMART" id="SM00409">
    <property type="entry name" value="IG"/>
    <property type="match status" value="3"/>
</dbReference>
<dbReference type="Gene3D" id="2.60.40.10">
    <property type="entry name" value="Immunoglobulins"/>
    <property type="match status" value="3"/>
</dbReference>
<dbReference type="SUPFAM" id="SSF48726">
    <property type="entry name" value="Immunoglobulin"/>
    <property type="match status" value="2"/>
</dbReference>
<keyword evidence="2" id="KW-1015">Disulfide bond</keyword>
<evidence type="ECO:0000256" key="4">
    <source>
        <dbReference type="SAM" id="SignalP"/>
    </source>
</evidence>
<dbReference type="PANTHER" id="PTHR45080:SF8">
    <property type="entry name" value="IG-LIKE DOMAIN-CONTAINING PROTEIN"/>
    <property type="match status" value="1"/>
</dbReference>
<gene>
    <name evidence="6" type="primary">NCAM1_4</name>
    <name evidence="6" type="ORF">OS493_024205</name>
</gene>
<feature type="domain" description="Ig-like" evidence="5">
    <location>
        <begin position="243"/>
        <end position="330"/>
    </location>
</feature>
<evidence type="ECO:0000256" key="2">
    <source>
        <dbReference type="ARBA" id="ARBA00023157"/>
    </source>
</evidence>
<keyword evidence="7" id="KW-1185">Reference proteome</keyword>
<comment type="caution">
    <text evidence="6">The sequence shown here is derived from an EMBL/GenBank/DDBJ whole genome shotgun (WGS) entry which is preliminary data.</text>
</comment>
<dbReference type="InterPro" id="IPR036179">
    <property type="entry name" value="Ig-like_dom_sf"/>
</dbReference>
<feature type="signal peptide" evidence="4">
    <location>
        <begin position="1"/>
        <end position="27"/>
    </location>
</feature>
<proteinExistence type="predicted"/>
<feature type="chain" id="PRO_5040785633" evidence="4">
    <location>
        <begin position="28"/>
        <end position="334"/>
    </location>
</feature>
<dbReference type="InterPro" id="IPR050958">
    <property type="entry name" value="Cell_Adh-Cytoskel_Orgn"/>
</dbReference>
<evidence type="ECO:0000313" key="6">
    <source>
        <dbReference type="EMBL" id="KAJ7378256.1"/>
    </source>
</evidence>
<evidence type="ECO:0000256" key="3">
    <source>
        <dbReference type="ARBA" id="ARBA00023319"/>
    </source>
</evidence>
<evidence type="ECO:0000256" key="1">
    <source>
        <dbReference type="ARBA" id="ARBA00022729"/>
    </source>
</evidence>
<dbReference type="FunFam" id="2.60.40.10:FF:000032">
    <property type="entry name" value="palladin isoform X1"/>
    <property type="match status" value="1"/>
</dbReference>
<dbReference type="Pfam" id="PF13927">
    <property type="entry name" value="Ig_3"/>
    <property type="match status" value="2"/>
</dbReference>